<comment type="caution">
    <text evidence="6">The sequence shown here is derived from an EMBL/GenBank/DDBJ whole genome shotgun (WGS) entry which is preliminary data.</text>
</comment>
<dbReference type="FunFam" id="2.40.50.140:FF:000199">
    <property type="entry name" value="tRNA-aminoacylation cofactor ARC1"/>
    <property type="match status" value="1"/>
</dbReference>
<dbReference type="Pfam" id="PF21972">
    <property type="entry name" value="Arc1p_N_like"/>
    <property type="match status" value="1"/>
</dbReference>
<evidence type="ECO:0000256" key="1">
    <source>
        <dbReference type="ARBA" id="ARBA00022555"/>
    </source>
</evidence>
<keyword evidence="2 3" id="KW-0694">RNA-binding</keyword>
<evidence type="ECO:0000256" key="3">
    <source>
        <dbReference type="PROSITE-ProRule" id="PRU00209"/>
    </source>
</evidence>
<gene>
    <name evidence="6" type="primary">ARC1</name>
    <name evidence="6" type="ORF">TWF694_001298</name>
</gene>
<dbReference type="EMBL" id="JAVHJO010000001">
    <property type="protein sequence ID" value="KAK6544609.1"/>
    <property type="molecule type" value="Genomic_DNA"/>
</dbReference>
<dbReference type="Pfam" id="PF01588">
    <property type="entry name" value="tRNA_bind"/>
    <property type="match status" value="1"/>
</dbReference>
<sequence length="445" mass="47129">MAPSLELSPTDAVLTLITQSYTTIPTSPATNAQSVLTLPDNSTITGTNTIATYLSSTIFPSNKYEYTQLEQALIDQWLSLTGPGSLTDEVVSQLNAHLKDKTSILGTKPSIADIVCYVRLKDLAKGWGKEVRTGGTDGGKRYIVRWLDWVQNSPVVGLKLEDGEKLEVDVTDVGTAVRGEDGGDEKKAKKGKGKEKATAGEEGGIVSKAKGAVQAVAEKIGVVGKEEGSTAAAGGKKEKQKKEKQTKQPTKKEEPTGPSPVNIDLRVGFIEKCIPHPDADSLYVSTIHVGEAEPRTICSGLRNHIPLDEMQQRLVVVVCNLKPVKMRGIASAGMVLAASPKLKEGEVDDHKGPIELVEPPADSKAGEKIFFEGYNGTPDAVLNPKKKIWEAVQPGFTTTDGLEAGFDVTATAGAVTPVAGEGFKKLVTEGGGVCKVKTLTGASIK</sequence>
<dbReference type="Gene3D" id="1.20.1050.130">
    <property type="match status" value="1"/>
</dbReference>
<feature type="compositionally biased region" description="Basic and acidic residues" evidence="4">
    <location>
        <begin position="235"/>
        <end position="255"/>
    </location>
</feature>
<dbReference type="InterPro" id="IPR036282">
    <property type="entry name" value="Glutathione-S-Trfase_C_sf"/>
</dbReference>
<feature type="domain" description="TRNA-binding" evidence="5">
    <location>
        <begin position="259"/>
        <end position="370"/>
    </location>
</feature>
<dbReference type="SUPFAM" id="SSF47616">
    <property type="entry name" value="GST C-terminal domain-like"/>
    <property type="match status" value="1"/>
</dbReference>
<dbReference type="AlphaFoldDB" id="A0AAV9XRL4"/>
<dbReference type="GO" id="GO:0017102">
    <property type="term" value="C:methionyl glutamyl tRNA synthetase complex"/>
    <property type="evidence" value="ECO:0007669"/>
    <property type="project" value="TreeGrafter"/>
</dbReference>
<evidence type="ECO:0000313" key="7">
    <source>
        <dbReference type="Proteomes" id="UP001365542"/>
    </source>
</evidence>
<dbReference type="InterPro" id="IPR053836">
    <property type="entry name" value="Arc1-like_N"/>
</dbReference>
<accession>A0AAV9XRL4</accession>
<keyword evidence="7" id="KW-1185">Reference proteome</keyword>
<dbReference type="InterPro" id="IPR012340">
    <property type="entry name" value="NA-bd_OB-fold"/>
</dbReference>
<dbReference type="PANTHER" id="PTHR11586:SF33">
    <property type="entry name" value="AMINOACYL TRNA SYNTHASE COMPLEX-INTERACTING MULTIFUNCTIONAL PROTEIN 1"/>
    <property type="match status" value="1"/>
</dbReference>
<feature type="region of interest" description="Disordered" evidence="4">
    <location>
        <begin position="226"/>
        <end position="262"/>
    </location>
</feature>
<keyword evidence="1 3" id="KW-0820">tRNA-binding</keyword>
<organism evidence="6 7">
    <name type="scientific">Orbilia ellipsospora</name>
    <dbReference type="NCBI Taxonomy" id="2528407"/>
    <lineage>
        <taxon>Eukaryota</taxon>
        <taxon>Fungi</taxon>
        <taxon>Dikarya</taxon>
        <taxon>Ascomycota</taxon>
        <taxon>Pezizomycotina</taxon>
        <taxon>Orbiliomycetes</taxon>
        <taxon>Orbiliales</taxon>
        <taxon>Orbiliaceae</taxon>
        <taxon>Orbilia</taxon>
    </lineage>
</organism>
<evidence type="ECO:0000313" key="6">
    <source>
        <dbReference type="EMBL" id="KAK6544609.1"/>
    </source>
</evidence>
<feature type="region of interest" description="Disordered" evidence="4">
    <location>
        <begin position="176"/>
        <end position="202"/>
    </location>
</feature>
<reference evidence="6 7" key="1">
    <citation type="submission" date="2019-10" db="EMBL/GenBank/DDBJ databases">
        <authorList>
            <person name="Palmer J.M."/>
        </authorList>
    </citation>
    <scope>NUCLEOTIDE SEQUENCE [LARGE SCALE GENOMIC DNA]</scope>
    <source>
        <strain evidence="6 7">TWF694</strain>
    </source>
</reference>
<dbReference type="PROSITE" id="PS50886">
    <property type="entry name" value="TRBD"/>
    <property type="match status" value="1"/>
</dbReference>
<dbReference type="PANTHER" id="PTHR11586">
    <property type="entry name" value="TRNA-AMINOACYLATION COFACTOR ARC1 FAMILY MEMBER"/>
    <property type="match status" value="1"/>
</dbReference>
<evidence type="ECO:0000256" key="4">
    <source>
        <dbReference type="SAM" id="MobiDB-lite"/>
    </source>
</evidence>
<feature type="compositionally biased region" description="Basic and acidic residues" evidence="4">
    <location>
        <begin position="178"/>
        <end position="187"/>
    </location>
</feature>
<dbReference type="InterPro" id="IPR051270">
    <property type="entry name" value="Tyrosine-tRNA_ligase_regulator"/>
</dbReference>
<proteinExistence type="predicted"/>
<dbReference type="Proteomes" id="UP001365542">
    <property type="component" value="Unassembled WGS sequence"/>
</dbReference>
<name>A0AAV9XRL4_9PEZI</name>
<evidence type="ECO:0000256" key="2">
    <source>
        <dbReference type="ARBA" id="ARBA00022884"/>
    </source>
</evidence>
<evidence type="ECO:0000259" key="5">
    <source>
        <dbReference type="PROSITE" id="PS50886"/>
    </source>
</evidence>
<protein>
    <submittedName>
        <fullName evidence="6">G4 quadruplex nucleic acid binding protein</fullName>
    </submittedName>
</protein>
<dbReference type="Gene3D" id="2.40.50.140">
    <property type="entry name" value="Nucleic acid-binding proteins"/>
    <property type="match status" value="1"/>
</dbReference>
<dbReference type="CDD" id="cd02799">
    <property type="entry name" value="tRNA_bind_EMAP-II_like"/>
    <property type="match status" value="1"/>
</dbReference>
<dbReference type="GO" id="GO:0000049">
    <property type="term" value="F:tRNA binding"/>
    <property type="evidence" value="ECO:0007669"/>
    <property type="project" value="UniProtKB-UniRule"/>
</dbReference>
<dbReference type="InterPro" id="IPR002547">
    <property type="entry name" value="tRNA-bd_dom"/>
</dbReference>
<dbReference type="SUPFAM" id="SSF50249">
    <property type="entry name" value="Nucleic acid-binding proteins"/>
    <property type="match status" value="1"/>
</dbReference>